<dbReference type="CDD" id="cd06223">
    <property type="entry name" value="PRTases_typeI"/>
    <property type="match status" value="1"/>
</dbReference>
<dbReference type="SUPFAM" id="SSF53271">
    <property type="entry name" value="PRTase-like"/>
    <property type="match status" value="1"/>
</dbReference>
<dbReference type="Gene3D" id="3.40.50.2020">
    <property type="match status" value="1"/>
</dbReference>
<organism evidence="10 11">
    <name type="scientific">Plectus sambesii</name>
    <dbReference type="NCBI Taxonomy" id="2011161"/>
    <lineage>
        <taxon>Eukaryota</taxon>
        <taxon>Metazoa</taxon>
        <taxon>Ecdysozoa</taxon>
        <taxon>Nematoda</taxon>
        <taxon>Chromadorea</taxon>
        <taxon>Plectida</taxon>
        <taxon>Plectina</taxon>
        <taxon>Plectoidea</taxon>
        <taxon>Plectidae</taxon>
        <taxon>Plectus</taxon>
    </lineage>
</organism>
<evidence type="ECO:0000256" key="8">
    <source>
        <dbReference type="ARBA" id="ARBA00044193"/>
    </source>
</evidence>
<evidence type="ECO:0000313" key="11">
    <source>
        <dbReference type="WBParaSite" id="PSAMB.scaffold15size126113.g371.t1"/>
    </source>
</evidence>
<evidence type="ECO:0000256" key="3">
    <source>
        <dbReference type="ARBA" id="ARBA00009516"/>
    </source>
</evidence>
<sequence length="210" mass="23590">MSSIGETTDRLRVLPNTDQVKELQTILRDRQTTHSDFVFYADRLIRLVVEEGLNQLPYTKCTVVTPTGREYLGIAFAKGNCGVSICRSGEAMEKGLRECCRSIRIGKVLIDSDPRTNDVRVLYARLLPDIRKRRVLLLYPLLSTGNTVAKAISVLKDSHVSESNIFLLTLFCTPHSVQQLISKFPGVTILTSEVSKSIPQYFGMKYFGTE</sequence>
<keyword evidence="7" id="KW-0539">Nucleus</keyword>
<dbReference type="InterPro" id="IPR000836">
    <property type="entry name" value="PRTase_dom"/>
</dbReference>
<reference evidence="11" key="1">
    <citation type="submission" date="2022-11" db="UniProtKB">
        <authorList>
            <consortium name="WormBaseParasite"/>
        </authorList>
    </citation>
    <scope>IDENTIFICATION</scope>
</reference>
<keyword evidence="4" id="KW-0963">Cytoplasm</keyword>
<name>A0A914V6G5_9BILA</name>
<dbReference type="FunFam" id="3.40.50.2020:FF:000026">
    <property type="entry name" value="Uracil phosphoribosyltransferase homolog"/>
    <property type="match status" value="1"/>
</dbReference>
<evidence type="ECO:0000313" key="10">
    <source>
        <dbReference type="Proteomes" id="UP000887566"/>
    </source>
</evidence>
<accession>A0A914V6G5</accession>
<comment type="similarity">
    <text evidence="3">Belongs to the UPRTase family.</text>
</comment>
<keyword evidence="10" id="KW-1185">Reference proteome</keyword>
<evidence type="ECO:0000256" key="5">
    <source>
        <dbReference type="ARBA" id="ARBA00022741"/>
    </source>
</evidence>
<evidence type="ECO:0000256" key="6">
    <source>
        <dbReference type="ARBA" id="ARBA00023134"/>
    </source>
</evidence>
<proteinExistence type="inferred from homology"/>
<dbReference type="Proteomes" id="UP000887566">
    <property type="component" value="Unplaced"/>
</dbReference>
<dbReference type="Pfam" id="PF14681">
    <property type="entry name" value="UPRTase"/>
    <property type="match status" value="1"/>
</dbReference>
<evidence type="ECO:0000256" key="2">
    <source>
        <dbReference type="ARBA" id="ARBA00004496"/>
    </source>
</evidence>
<evidence type="ECO:0000256" key="7">
    <source>
        <dbReference type="ARBA" id="ARBA00023242"/>
    </source>
</evidence>
<evidence type="ECO:0000256" key="4">
    <source>
        <dbReference type="ARBA" id="ARBA00022490"/>
    </source>
</evidence>
<dbReference type="GO" id="GO:0005737">
    <property type="term" value="C:cytoplasm"/>
    <property type="evidence" value="ECO:0007669"/>
    <property type="project" value="UniProtKB-SubCell"/>
</dbReference>
<dbReference type="InterPro" id="IPR029057">
    <property type="entry name" value="PRTase-like"/>
</dbReference>
<feature type="domain" description="Phosphoribosyltransferase" evidence="9">
    <location>
        <begin position="15"/>
        <end position="198"/>
    </location>
</feature>
<dbReference type="GO" id="GO:0005525">
    <property type="term" value="F:GTP binding"/>
    <property type="evidence" value="ECO:0007669"/>
    <property type="project" value="UniProtKB-KW"/>
</dbReference>
<dbReference type="GO" id="GO:0005634">
    <property type="term" value="C:nucleus"/>
    <property type="evidence" value="ECO:0007669"/>
    <property type="project" value="UniProtKB-SubCell"/>
</dbReference>
<evidence type="ECO:0000259" key="9">
    <source>
        <dbReference type="Pfam" id="PF14681"/>
    </source>
</evidence>
<comment type="subcellular location">
    <subcellularLocation>
        <location evidence="2">Cytoplasm</location>
    </subcellularLocation>
    <subcellularLocation>
        <location evidence="1">Nucleus</location>
    </subcellularLocation>
</comment>
<dbReference type="WBParaSite" id="PSAMB.scaffold15size126113.g371.t1">
    <property type="protein sequence ID" value="PSAMB.scaffold15size126113.g371.t1"/>
    <property type="gene ID" value="PSAMB.scaffold15size126113.g371"/>
</dbReference>
<keyword evidence="6" id="KW-0342">GTP-binding</keyword>
<evidence type="ECO:0000256" key="1">
    <source>
        <dbReference type="ARBA" id="ARBA00004123"/>
    </source>
</evidence>
<keyword evidence="5" id="KW-0547">Nucleotide-binding</keyword>
<dbReference type="AlphaFoldDB" id="A0A914V6G5"/>
<protein>
    <recommendedName>
        <fullName evidence="8">Uracil phosphoribosyltransferase homolog</fullName>
    </recommendedName>
</protein>